<reference evidence="2 3" key="1">
    <citation type="journal article" date="2018" name="Evol. Lett.">
        <title>Horizontal gene cluster transfer increased hallucinogenic mushroom diversity.</title>
        <authorList>
            <person name="Reynolds H.T."/>
            <person name="Vijayakumar V."/>
            <person name="Gluck-Thaler E."/>
            <person name="Korotkin H.B."/>
            <person name="Matheny P.B."/>
            <person name="Slot J.C."/>
        </authorList>
    </citation>
    <scope>NUCLEOTIDE SEQUENCE [LARGE SCALE GENOMIC DNA]</scope>
    <source>
        <strain evidence="2 3">SRW20</strain>
    </source>
</reference>
<feature type="region of interest" description="Disordered" evidence="1">
    <location>
        <begin position="1"/>
        <end position="40"/>
    </location>
</feature>
<dbReference type="OrthoDB" id="3061725at2759"/>
<sequence>MPTQWGGPPPARSTSYPSTPRSAPERTSNRLEEEAPSSVEALEPITEFMSDAEYEDSPMATLQFDFHEDREETSVASRAAMLAEKKELGPEDVYDLGEGDANRYMRYTLKVKLMDIVQNTVTDVDFSLRKMAELIPGRKTHFKVDPDDVIIAALSGSQSLPQLHGAWTVLTKRMAAALKFAEKYEKEYREKKVVISPGSTPDSVHDNLQKIEDGQSKLKYMVTNFPRHTKELTEEQRVALTENDNWEVLDTPNWMKSLLAEPEPEGASSAQGLQSTNPLDSLRGKSQQTNELGLREISDDEMDNEIRRKTRLKQKSRVSFGSPGPVIVQRALTPEEGLLGTGTPFKSQSGFLRGFNGERPPRLPPIRAPAVGTTVTPNPLFGMATPGVHLGSQGLGGDKLPIPETPSQPPRTTSWTSYQFSQDRNESTHSSAPRELPAVPPPTPVASQVIKRAQPSRSSSDTLSTPSSPDVPPFLPFGGG</sequence>
<feature type="compositionally biased region" description="Polar residues" evidence="1">
    <location>
        <begin position="12"/>
        <end position="21"/>
    </location>
</feature>
<feature type="compositionally biased region" description="Polar residues" evidence="1">
    <location>
        <begin position="268"/>
        <end position="291"/>
    </location>
</feature>
<proteinExistence type="predicted"/>
<feature type="region of interest" description="Disordered" evidence="1">
    <location>
        <begin position="384"/>
        <end position="480"/>
    </location>
</feature>
<evidence type="ECO:0000313" key="2">
    <source>
        <dbReference type="EMBL" id="PPQ87089.1"/>
    </source>
</evidence>
<evidence type="ECO:0000313" key="3">
    <source>
        <dbReference type="Proteomes" id="UP000284706"/>
    </source>
</evidence>
<protein>
    <submittedName>
        <fullName evidence="2">Uncharacterized protein</fullName>
    </submittedName>
</protein>
<feature type="compositionally biased region" description="Basic and acidic residues" evidence="1">
    <location>
        <begin position="23"/>
        <end position="33"/>
    </location>
</feature>
<accession>A0A409X8I1</accession>
<keyword evidence="3" id="KW-1185">Reference proteome</keyword>
<dbReference type="InParanoid" id="A0A409X8I1"/>
<feature type="compositionally biased region" description="Polar residues" evidence="1">
    <location>
        <begin position="410"/>
        <end position="422"/>
    </location>
</feature>
<organism evidence="2 3">
    <name type="scientific">Gymnopilus dilepis</name>
    <dbReference type="NCBI Taxonomy" id="231916"/>
    <lineage>
        <taxon>Eukaryota</taxon>
        <taxon>Fungi</taxon>
        <taxon>Dikarya</taxon>
        <taxon>Basidiomycota</taxon>
        <taxon>Agaricomycotina</taxon>
        <taxon>Agaricomycetes</taxon>
        <taxon>Agaricomycetidae</taxon>
        <taxon>Agaricales</taxon>
        <taxon>Agaricineae</taxon>
        <taxon>Hymenogastraceae</taxon>
        <taxon>Gymnopilus</taxon>
    </lineage>
</organism>
<feature type="compositionally biased region" description="Pro residues" evidence="1">
    <location>
        <begin position="469"/>
        <end position="480"/>
    </location>
</feature>
<name>A0A409X8I1_9AGAR</name>
<feature type="compositionally biased region" description="Low complexity" evidence="1">
    <location>
        <begin position="455"/>
        <end position="468"/>
    </location>
</feature>
<dbReference type="EMBL" id="NHYE01003954">
    <property type="protein sequence ID" value="PPQ87089.1"/>
    <property type="molecule type" value="Genomic_DNA"/>
</dbReference>
<dbReference type="STRING" id="231916.A0A409X8I1"/>
<evidence type="ECO:0000256" key="1">
    <source>
        <dbReference type="SAM" id="MobiDB-lite"/>
    </source>
</evidence>
<dbReference type="Proteomes" id="UP000284706">
    <property type="component" value="Unassembled WGS sequence"/>
</dbReference>
<gene>
    <name evidence="2" type="ORF">CVT26_009914</name>
</gene>
<dbReference type="AlphaFoldDB" id="A0A409X8I1"/>
<feature type="non-terminal residue" evidence="2">
    <location>
        <position position="480"/>
    </location>
</feature>
<comment type="caution">
    <text evidence="2">The sequence shown here is derived from an EMBL/GenBank/DDBJ whole genome shotgun (WGS) entry which is preliminary data.</text>
</comment>
<feature type="region of interest" description="Disordered" evidence="1">
    <location>
        <begin position="262"/>
        <end position="321"/>
    </location>
</feature>